<gene>
    <name evidence="13" type="ORF">GIY23_02475</name>
</gene>
<evidence type="ECO:0000256" key="8">
    <source>
        <dbReference type="ARBA" id="ARBA00023004"/>
    </source>
</evidence>
<dbReference type="NCBIfam" id="NF006199">
    <property type="entry name" value="PRK08326.1-2"/>
    <property type="match status" value="1"/>
</dbReference>
<evidence type="ECO:0000313" key="13">
    <source>
        <dbReference type="EMBL" id="QGK68570.1"/>
    </source>
</evidence>
<accession>A0A5Q3Q420</accession>
<dbReference type="EMBL" id="CP045929">
    <property type="protein sequence ID" value="QGK68570.1"/>
    <property type="molecule type" value="Genomic_DNA"/>
</dbReference>
<comment type="cofactor">
    <cofactor evidence="1">
        <name>Mn(2+)</name>
        <dbReference type="ChEBI" id="CHEBI:29035"/>
    </cofactor>
</comment>
<dbReference type="AlphaFoldDB" id="A0A5Q3Q420"/>
<organism evidence="13 14">
    <name type="scientific">Allosaccharopolyspora coralli</name>
    <dbReference type="NCBI Taxonomy" id="2665642"/>
    <lineage>
        <taxon>Bacteria</taxon>
        <taxon>Bacillati</taxon>
        <taxon>Actinomycetota</taxon>
        <taxon>Actinomycetes</taxon>
        <taxon>Pseudonocardiales</taxon>
        <taxon>Pseudonocardiaceae</taxon>
        <taxon>Allosaccharopolyspora</taxon>
    </lineage>
</organism>
<dbReference type="Gene3D" id="1.10.620.20">
    <property type="entry name" value="Ribonucleotide Reductase, subunit A"/>
    <property type="match status" value="1"/>
</dbReference>
<evidence type="ECO:0000256" key="1">
    <source>
        <dbReference type="ARBA" id="ARBA00001936"/>
    </source>
</evidence>
<evidence type="ECO:0000256" key="3">
    <source>
        <dbReference type="ARBA" id="ARBA00007873"/>
    </source>
</evidence>
<evidence type="ECO:0000256" key="5">
    <source>
        <dbReference type="ARBA" id="ARBA00013559"/>
    </source>
</evidence>
<dbReference type="InterPro" id="IPR012348">
    <property type="entry name" value="RNR-like"/>
</dbReference>
<reference evidence="14" key="1">
    <citation type="submission" date="2019-11" db="EMBL/GenBank/DDBJ databases">
        <title>The complete genome sequence of Saccharopolyspora sp. E2A.</title>
        <authorList>
            <person name="Zhang G."/>
        </authorList>
    </citation>
    <scope>NUCLEOTIDE SEQUENCE [LARGE SCALE GENOMIC DNA]</scope>
    <source>
        <strain evidence="14">E2A</strain>
    </source>
</reference>
<keyword evidence="9" id="KW-0464">Manganese</keyword>
<dbReference type="RefSeq" id="WP_154075179.1">
    <property type="nucleotide sequence ID" value="NZ_CP045929.1"/>
</dbReference>
<dbReference type="Proteomes" id="UP000371041">
    <property type="component" value="Chromosome"/>
</dbReference>
<keyword evidence="7" id="KW-0560">Oxidoreductase</keyword>
<protein>
    <recommendedName>
        <fullName evidence="5">R2-like ligand binding oxidase</fullName>
    </recommendedName>
    <alternativeName>
        <fullName evidence="11">Ribonucleotide reductase R2 subunit homolog</fullName>
    </alternativeName>
    <alternativeName>
        <fullName evidence="10">Ribonucleotide reductase small subunit homolog</fullName>
    </alternativeName>
</protein>
<keyword evidence="6" id="KW-0479">Metal-binding</keyword>
<keyword evidence="14" id="KW-1185">Reference proteome</keyword>
<dbReference type="InterPro" id="IPR009078">
    <property type="entry name" value="Ferritin-like_SF"/>
</dbReference>
<evidence type="ECO:0000256" key="7">
    <source>
        <dbReference type="ARBA" id="ARBA00023002"/>
    </source>
</evidence>
<evidence type="ECO:0000256" key="2">
    <source>
        <dbReference type="ARBA" id="ARBA00001962"/>
    </source>
</evidence>
<dbReference type="GO" id="GO:0016491">
    <property type="term" value="F:oxidoreductase activity"/>
    <property type="evidence" value="ECO:0007669"/>
    <property type="project" value="UniProtKB-KW"/>
</dbReference>
<feature type="compositionally biased region" description="Acidic residues" evidence="12">
    <location>
        <begin position="301"/>
        <end position="314"/>
    </location>
</feature>
<evidence type="ECO:0000256" key="9">
    <source>
        <dbReference type="ARBA" id="ARBA00023211"/>
    </source>
</evidence>
<dbReference type="NCBIfam" id="NF006201">
    <property type="entry name" value="PRK08326.1-4"/>
    <property type="match status" value="1"/>
</dbReference>
<proteinExistence type="inferred from homology"/>
<comment type="subunit">
    <text evidence="4">Homodimer.</text>
</comment>
<dbReference type="SUPFAM" id="SSF47240">
    <property type="entry name" value="Ferritin-like"/>
    <property type="match status" value="1"/>
</dbReference>
<dbReference type="InterPro" id="IPR033908">
    <property type="entry name" value="R2LOX"/>
</dbReference>
<dbReference type="Pfam" id="PF00268">
    <property type="entry name" value="Ribonuc_red_sm"/>
    <property type="match status" value="1"/>
</dbReference>
<sequence length="320" mass="36187">MTAELTAHREHFHSLRAGGLRWDSLPLRLFTKGNKKFWDPAGIDFSQDAQDWQNLDDEERRSVAMLCSQFIAGEEAVTQDIQPFMAAMATEGRFGDELYLSQFCFEEAKHTQAFRLWMDAVGLTEDLHSHVEENPGYRALFYEALPESLHALHRDPSPANQVRASVTYNHVIEGTLALTGYYAWHKICAARGIMPGMQEVVRRIGDDERRHMAWGTFTCRRHVAADEANWEIVEKRMEELLPLAVEQIQWQPDDAPEEPPFQLDLEELSAYAGDRATRRLGAISSARGANLADIDVDASPEQLEEQFGAEDEAALADAAR</sequence>
<comment type="cofactor">
    <cofactor evidence="2">
        <name>Fe cation</name>
        <dbReference type="ChEBI" id="CHEBI:24875"/>
    </cofactor>
</comment>
<evidence type="ECO:0000256" key="6">
    <source>
        <dbReference type="ARBA" id="ARBA00022723"/>
    </source>
</evidence>
<evidence type="ECO:0000256" key="4">
    <source>
        <dbReference type="ARBA" id="ARBA00011738"/>
    </source>
</evidence>
<evidence type="ECO:0000256" key="12">
    <source>
        <dbReference type="SAM" id="MobiDB-lite"/>
    </source>
</evidence>
<dbReference type="GO" id="GO:0009263">
    <property type="term" value="P:deoxyribonucleotide biosynthetic process"/>
    <property type="evidence" value="ECO:0007669"/>
    <property type="project" value="InterPro"/>
</dbReference>
<evidence type="ECO:0000313" key="14">
    <source>
        <dbReference type="Proteomes" id="UP000371041"/>
    </source>
</evidence>
<dbReference type="NCBIfam" id="NF006200">
    <property type="entry name" value="PRK08326.1-3"/>
    <property type="match status" value="1"/>
</dbReference>
<evidence type="ECO:0000256" key="11">
    <source>
        <dbReference type="ARBA" id="ARBA00032636"/>
    </source>
</evidence>
<keyword evidence="8" id="KW-0408">Iron</keyword>
<dbReference type="KEGG" id="sace:GIY23_02475"/>
<dbReference type="InterPro" id="IPR000358">
    <property type="entry name" value="RNR_small_fam"/>
</dbReference>
<name>A0A5Q3Q420_9PSEU</name>
<dbReference type="GO" id="GO:0046872">
    <property type="term" value="F:metal ion binding"/>
    <property type="evidence" value="ECO:0007669"/>
    <property type="project" value="UniProtKB-KW"/>
</dbReference>
<evidence type="ECO:0000256" key="10">
    <source>
        <dbReference type="ARBA" id="ARBA00031672"/>
    </source>
</evidence>
<dbReference type="CDD" id="cd07911">
    <property type="entry name" value="RNRR2_Rv0233_like"/>
    <property type="match status" value="1"/>
</dbReference>
<comment type="similarity">
    <text evidence="3">Belongs to the ribonucleoside diphosphate reductase small chain family. R2-like ligand binding oxidase subfamily.</text>
</comment>
<feature type="region of interest" description="Disordered" evidence="12">
    <location>
        <begin position="301"/>
        <end position="320"/>
    </location>
</feature>